<name>A0ABM1QPY0_CAMSA</name>
<dbReference type="RefSeq" id="XP_019088818.1">
    <property type="nucleotide sequence ID" value="XM_019233273.1"/>
</dbReference>
<evidence type="ECO:0000313" key="1">
    <source>
        <dbReference type="Proteomes" id="UP000694864"/>
    </source>
</evidence>
<reference evidence="1" key="1">
    <citation type="journal article" date="2014" name="Nat. Commun.">
        <title>The emerging biofuel crop Camelina sativa retains a highly undifferentiated hexaploid genome structure.</title>
        <authorList>
            <person name="Kagale S."/>
            <person name="Koh C."/>
            <person name="Nixon J."/>
            <person name="Bollina V."/>
            <person name="Clarke W.E."/>
            <person name="Tuteja R."/>
            <person name="Spillane C."/>
            <person name="Robinson S.J."/>
            <person name="Links M.G."/>
            <person name="Clarke C."/>
            <person name="Higgins E.E."/>
            <person name="Huebert T."/>
            <person name="Sharpe A.G."/>
            <person name="Parkin I.A."/>
        </authorList>
    </citation>
    <scope>NUCLEOTIDE SEQUENCE [LARGE SCALE GENOMIC DNA]</scope>
    <source>
        <strain evidence="1">cv. DH55</strain>
    </source>
</reference>
<proteinExistence type="predicted"/>
<dbReference type="GeneID" id="109127740"/>
<evidence type="ECO:0000313" key="2">
    <source>
        <dbReference type="RefSeq" id="XP_019088818.1"/>
    </source>
</evidence>
<reference evidence="2" key="2">
    <citation type="submission" date="2025-08" db="UniProtKB">
        <authorList>
            <consortium name="RefSeq"/>
        </authorList>
    </citation>
    <scope>IDENTIFICATION</scope>
    <source>
        <tissue evidence="2">Leaf</tissue>
    </source>
</reference>
<dbReference type="Proteomes" id="UP000694864">
    <property type="component" value="Chromosome 11"/>
</dbReference>
<accession>A0ABM1QPY0</accession>
<gene>
    <name evidence="2" type="primary">LOC109127740</name>
</gene>
<keyword evidence="1" id="KW-1185">Reference proteome</keyword>
<sequence length="119" mass="13321">MLQDNSWLLRSIRVLAAGADEKVVLFAHCQTVEQVSGMLQDNRWLLRSFPVLAAGAEENSWLLRSICVSAAGTEEKVILFTHSQTVEQILWFGVVPTFKGCCRTTVGSCFQSYVLFSYD</sequence>
<organism evidence="1 2">
    <name type="scientific">Camelina sativa</name>
    <name type="common">False flax</name>
    <name type="synonym">Myagrum sativum</name>
    <dbReference type="NCBI Taxonomy" id="90675"/>
    <lineage>
        <taxon>Eukaryota</taxon>
        <taxon>Viridiplantae</taxon>
        <taxon>Streptophyta</taxon>
        <taxon>Embryophyta</taxon>
        <taxon>Tracheophyta</taxon>
        <taxon>Spermatophyta</taxon>
        <taxon>Magnoliopsida</taxon>
        <taxon>eudicotyledons</taxon>
        <taxon>Gunneridae</taxon>
        <taxon>Pentapetalae</taxon>
        <taxon>rosids</taxon>
        <taxon>malvids</taxon>
        <taxon>Brassicales</taxon>
        <taxon>Brassicaceae</taxon>
        <taxon>Camelineae</taxon>
        <taxon>Camelina</taxon>
    </lineage>
</organism>
<protein>
    <submittedName>
        <fullName evidence="2">Uncharacterized protein LOC109127740 isoform X2</fullName>
    </submittedName>
</protein>